<dbReference type="Pfam" id="PF01728">
    <property type="entry name" value="FtsJ"/>
    <property type="match status" value="1"/>
</dbReference>
<dbReference type="Proteomes" id="UP000535838">
    <property type="component" value="Unassembled WGS sequence"/>
</dbReference>
<dbReference type="GO" id="GO:0032259">
    <property type="term" value="P:methylation"/>
    <property type="evidence" value="ECO:0007669"/>
    <property type="project" value="UniProtKB-KW"/>
</dbReference>
<dbReference type="SUPFAM" id="SSF53335">
    <property type="entry name" value="S-adenosyl-L-methionine-dependent methyltransferases"/>
    <property type="match status" value="1"/>
</dbReference>
<accession>A0A841T1S7</accession>
<reference evidence="2 3" key="1">
    <citation type="submission" date="2020-08" db="EMBL/GenBank/DDBJ databases">
        <title>Cohnella phylogeny.</title>
        <authorList>
            <person name="Dunlap C."/>
        </authorList>
    </citation>
    <scope>NUCLEOTIDE SEQUENCE [LARGE SCALE GENOMIC DNA]</scope>
    <source>
        <strain evidence="2 3">DSM 25241</strain>
    </source>
</reference>
<proteinExistence type="predicted"/>
<dbReference type="InterPro" id="IPR002877">
    <property type="entry name" value="RNA_MeTrfase_FtsJ_dom"/>
</dbReference>
<dbReference type="Gene3D" id="3.40.50.150">
    <property type="entry name" value="Vaccinia Virus protein VP39"/>
    <property type="match status" value="1"/>
</dbReference>
<dbReference type="GO" id="GO:0008168">
    <property type="term" value="F:methyltransferase activity"/>
    <property type="evidence" value="ECO:0007669"/>
    <property type="project" value="UniProtKB-KW"/>
</dbReference>
<dbReference type="PANTHER" id="PTHR37524">
    <property type="entry name" value="RIBOSOMAL RNA LARGE SUBUNIT METHYLTRANSFERASE M"/>
    <property type="match status" value="1"/>
</dbReference>
<dbReference type="CDD" id="cd02440">
    <property type="entry name" value="AdoMet_MTases"/>
    <property type="match status" value="1"/>
</dbReference>
<keyword evidence="2" id="KW-0489">Methyltransferase</keyword>
<dbReference type="PANTHER" id="PTHR37524:SF2">
    <property type="entry name" value="RIBOSOMAL RNA METHYLTRANSFERASE FTSJ DOMAIN-CONTAINING PROTEIN"/>
    <property type="match status" value="1"/>
</dbReference>
<name>A0A841T1S7_9BACL</name>
<gene>
    <name evidence="2" type="ORF">H7B67_29835</name>
</gene>
<dbReference type="EMBL" id="JACJVQ010000032">
    <property type="protein sequence ID" value="MBB6638353.1"/>
    <property type="molecule type" value="Genomic_DNA"/>
</dbReference>
<evidence type="ECO:0000313" key="2">
    <source>
        <dbReference type="EMBL" id="MBB6638353.1"/>
    </source>
</evidence>
<dbReference type="InterPro" id="IPR029063">
    <property type="entry name" value="SAM-dependent_MTases_sf"/>
</dbReference>
<feature type="domain" description="Ribosomal RNA methyltransferase FtsJ" evidence="1">
    <location>
        <begin position="181"/>
        <end position="270"/>
    </location>
</feature>
<protein>
    <submittedName>
        <fullName evidence="2">SAM-dependent methyltransferase</fullName>
    </submittedName>
</protein>
<dbReference type="RefSeq" id="WP_185123553.1">
    <property type="nucleotide sequence ID" value="NZ_JACJVQ010000032.1"/>
</dbReference>
<keyword evidence="2" id="KW-0808">Transferase</keyword>
<organism evidence="2 3">
    <name type="scientific">Cohnella thailandensis</name>
    <dbReference type="NCBI Taxonomy" id="557557"/>
    <lineage>
        <taxon>Bacteria</taxon>
        <taxon>Bacillati</taxon>
        <taxon>Bacillota</taxon>
        <taxon>Bacilli</taxon>
        <taxon>Bacillales</taxon>
        <taxon>Paenibacillaceae</taxon>
        <taxon>Cohnella</taxon>
    </lineage>
</organism>
<keyword evidence="3" id="KW-1185">Reference proteome</keyword>
<evidence type="ECO:0000313" key="3">
    <source>
        <dbReference type="Proteomes" id="UP000535838"/>
    </source>
</evidence>
<comment type="caution">
    <text evidence="2">The sequence shown here is derived from an EMBL/GenBank/DDBJ whole genome shotgun (WGS) entry which is preliminary data.</text>
</comment>
<sequence>MADFIATANPGFAPFAMEELRRSFSGIGQSGLAPGETFKVSTGAMSAREWVELLKKKEPIFLRHVFPVDEEVPMSDSQEETAAALVRFASANADRLEGTTVAVQVRKSQDSVFPFSSAEGRDAVAPTLRELGAEVVARDSKWILSVYAAKRSLYMGLSHPEDNLSDWPGGAVRFRREEGLISRAAFKLLEAEKAFKLPLQGFMNALDLGAAPGGWTSVLLERGVKVTAVDPAEMDESLLLHPHLRHLRKNAAEVKFAPGTFDLLVCDMSWDPHHTCRIVSELAPALSAGASGIITLKLMYRKPMQTIQDLLQEYKKHFEIRQVKQLFHNREEVTIWVKRRP</sequence>
<evidence type="ECO:0000259" key="1">
    <source>
        <dbReference type="Pfam" id="PF01728"/>
    </source>
</evidence>
<dbReference type="AlphaFoldDB" id="A0A841T1S7"/>